<protein>
    <submittedName>
        <fullName evidence="2">3937_t:CDS:1</fullName>
    </submittedName>
</protein>
<proteinExistence type="predicted"/>
<feature type="non-terminal residue" evidence="2">
    <location>
        <position position="139"/>
    </location>
</feature>
<dbReference type="Pfam" id="PF00240">
    <property type="entry name" value="ubiquitin"/>
    <property type="match status" value="1"/>
</dbReference>
<evidence type="ECO:0000313" key="3">
    <source>
        <dbReference type="Proteomes" id="UP000789405"/>
    </source>
</evidence>
<feature type="domain" description="Ubiquitin-like" evidence="1">
    <location>
        <begin position="77"/>
        <end position="139"/>
    </location>
</feature>
<dbReference type="InterPro" id="IPR029071">
    <property type="entry name" value="Ubiquitin-like_domsf"/>
</dbReference>
<dbReference type="OrthoDB" id="428577at2759"/>
<dbReference type="PROSITE" id="PS50053">
    <property type="entry name" value="UBIQUITIN_2"/>
    <property type="match status" value="1"/>
</dbReference>
<dbReference type="EMBL" id="CAJVPY010023857">
    <property type="protein sequence ID" value="CAG8785765.1"/>
    <property type="molecule type" value="Genomic_DNA"/>
</dbReference>
<evidence type="ECO:0000259" key="1">
    <source>
        <dbReference type="PROSITE" id="PS50053"/>
    </source>
</evidence>
<dbReference type="SUPFAM" id="SSF54236">
    <property type="entry name" value="Ubiquitin-like"/>
    <property type="match status" value="1"/>
</dbReference>
<comment type="caution">
    <text evidence="2">The sequence shown here is derived from an EMBL/GenBank/DDBJ whole genome shotgun (WGS) entry which is preliminary data.</text>
</comment>
<reference evidence="2" key="1">
    <citation type="submission" date="2021-06" db="EMBL/GenBank/DDBJ databases">
        <authorList>
            <person name="Kallberg Y."/>
            <person name="Tangrot J."/>
            <person name="Rosling A."/>
        </authorList>
    </citation>
    <scope>NUCLEOTIDE SEQUENCE</scope>
    <source>
        <strain evidence="2">MA453B</strain>
    </source>
</reference>
<accession>A0A9N9JK01</accession>
<dbReference type="InterPro" id="IPR000626">
    <property type="entry name" value="Ubiquitin-like_dom"/>
</dbReference>
<dbReference type="Proteomes" id="UP000789405">
    <property type="component" value="Unassembled WGS sequence"/>
</dbReference>
<gene>
    <name evidence="2" type="ORF">DERYTH_LOCUS20369</name>
</gene>
<organism evidence="2 3">
    <name type="scientific">Dentiscutata erythropus</name>
    <dbReference type="NCBI Taxonomy" id="1348616"/>
    <lineage>
        <taxon>Eukaryota</taxon>
        <taxon>Fungi</taxon>
        <taxon>Fungi incertae sedis</taxon>
        <taxon>Mucoromycota</taxon>
        <taxon>Glomeromycotina</taxon>
        <taxon>Glomeromycetes</taxon>
        <taxon>Diversisporales</taxon>
        <taxon>Gigasporaceae</taxon>
        <taxon>Dentiscutata</taxon>
    </lineage>
</organism>
<dbReference type="InterPro" id="IPR050158">
    <property type="entry name" value="Ubiquitin_ubiquitin-like"/>
</dbReference>
<sequence>MTNKNNIDLINAAFTALMDPYKFISVKEFRDIEARHETNYEARYEEVDIKSFHQINLVGNYLDAVSNYQHSDSHKLQQIFVKICNKTRLILCEKNDTIDTIKLKIYAKKGIPPHEQRLIFTGKQLEGNKKLSDYGIQEG</sequence>
<dbReference type="PANTHER" id="PTHR10666">
    <property type="entry name" value="UBIQUITIN"/>
    <property type="match status" value="1"/>
</dbReference>
<dbReference type="InterPro" id="IPR019956">
    <property type="entry name" value="Ubiquitin_dom"/>
</dbReference>
<dbReference type="Gene3D" id="3.10.20.90">
    <property type="entry name" value="Phosphatidylinositol 3-kinase Catalytic Subunit, Chain A, domain 1"/>
    <property type="match status" value="1"/>
</dbReference>
<dbReference type="PRINTS" id="PR00348">
    <property type="entry name" value="UBIQUITIN"/>
</dbReference>
<name>A0A9N9JK01_9GLOM</name>
<keyword evidence="3" id="KW-1185">Reference proteome</keyword>
<evidence type="ECO:0000313" key="2">
    <source>
        <dbReference type="EMBL" id="CAG8785765.1"/>
    </source>
</evidence>
<dbReference type="SMART" id="SM00213">
    <property type="entry name" value="UBQ"/>
    <property type="match status" value="1"/>
</dbReference>
<dbReference type="AlphaFoldDB" id="A0A9N9JK01"/>